<name>I2NA00_STRT9</name>
<dbReference type="AlphaFoldDB" id="I2NA00"/>
<dbReference type="PANTHER" id="PTHR18964">
    <property type="entry name" value="ROK (REPRESSOR, ORF, KINASE) FAMILY"/>
    <property type="match status" value="1"/>
</dbReference>
<keyword evidence="3" id="KW-1185">Reference proteome</keyword>
<dbReference type="RefSeq" id="WP_006345293.1">
    <property type="nucleotide sequence ID" value="NZ_CP029159.1"/>
</dbReference>
<dbReference type="SUPFAM" id="SSF46785">
    <property type="entry name" value="Winged helix' DNA-binding domain"/>
    <property type="match status" value="1"/>
</dbReference>
<dbReference type="EMBL" id="CP029159">
    <property type="protein sequence ID" value="QKM66400.1"/>
    <property type="molecule type" value="Genomic_DNA"/>
</dbReference>
<gene>
    <name evidence="2" type="ORF">STSU_003700</name>
</gene>
<dbReference type="PANTHER" id="PTHR18964:SF149">
    <property type="entry name" value="BIFUNCTIONAL UDP-N-ACETYLGLUCOSAMINE 2-EPIMERASE_N-ACETYLMANNOSAMINE KINASE"/>
    <property type="match status" value="1"/>
</dbReference>
<dbReference type="Proteomes" id="UP000005940">
    <property type="component" value="Chromosome"/>
</dbReference>
<reference evidence="2 3" key="1">
    <citation type="journal article" date="2012" name="J. Bacteriol.">
        <title>Draft genome of Streptomyces tsukubaensis NRRL 18488, the producer of the clinically important immunosuppressant tacrolimus (FK506).</title>
        <authorList>
            <person name="Barreiro C."/>
            <person name="Prieto C."/>
            <person name="Sola-Landa A."/>
            <person name="Solera E."/>
            <person name="Martinez-Castro M."/>
            <person name="Perez-Redondo R."/>
            <person name="Garcia-Estrada C."/>
            <person name="Aparicio J.F."/>
            <person name="Fernandez-Martinez L.T."/>
            <person name="Santos-Aberturas J."/>
            <person name="Salehi-Najafabadi Z."/>
            <person name="Rodriguez-Garcia A."/>
            <person name="Tauch A."/>
            <person name="Martin J.F."/>
        </authorList>
    </citation>
    <scope>NUCLEOTIDE SEQUENCE [LARGE SCALE GENOMIC DNA]</scope>
    <source>
        <strain evidence="3">DSM 42081 / NBRC 108919 / NRRL 18488 / 9993</strain>
    </source>
</reference>
<dbReference type="PROSITE" id="PS01125">
    <property type="entry name" value="ROK"/>
    <property type="match status" value="1"/>
</dbReference>
<dbReference type="Pfam" id="PF00480">
    <property type="entry name" value="ROK"/>
    <property type="match status" value="2"/>
</dbReference>
<evidence type="ECO:0000256" key="1">
    <source>
        <dbReference type="ARBA" id="ARBA00006479"/>
    </source>
</evidence>
<proteinExistence type="inferred from homology"/>
<dbReference type="InterPro" id="IPR036388">
    <property type="entry name" value="WH-like_DNA-bd_sf"/>
</dbReference>
<accession>I2NA00</accession>
<evidence type="ECO:0000313" key="3">
    <source>
        <dbReference type="Proteomes" id="UP000005940"/>
    </source>
</evidence>
<evidence type="ECO:0000313" key="2">
    <source>
        <dbReference type="EMBL" id="QKM66400.1"/>
    </source>
</evidence>
<protein>
    <submittedName>
        <fullName evidence="2">Crp/Fnr family transcriptional regulator</fullName>
    </submittedName>
</protein>
<sequence>MPRTEPTALTLLRRTHEAQVVEVLRRLGAVSRAGLAQHTGLSRTALSSITAALIERAVVVAGPAPADGVRGRGRPVELLRLHPATGRCAGVDLGRGRVRAVVANAAHEIIASGARAWPPDAPWEQRTGAALELLDELLDGSATGLEGIGIGLVGPVTEPGERAGALVALLRERYGAPVLAENNTRLAALAEAVHGAGAGVRHAVYVRLSHGVGGGLVVDGRLLGGAGGTAGEIGHVTAEPGGPRCRCGNHGCLELYASLPAVTAAGGTGDEEAVARAGRLTGRVLAGLCTTVNPELLIIGGELAALGPRLLGPLESELRARTLPAALAGLRVVTAQLGDEGGALGAIALVRQEAPVAVARGGARSAFVPLAACTGPGSAG</sequence>
<comment type="similarity">
    <text evidence="1">Belongs to the ROK (NagC/XylR) family.</text>
</comment>
<dbReference type="Gene3D" id="3.30.420.40">
    <property type="match status" value="3"/>
</dbReference>
<dbReference type="Gene3D" id="1.10.10.10">
    <property type="entry name" value="Winged helix-like DNA-binding domain superfamily/Winged helix DNA-binding domain"/>
    <property type="match status" value="1"/>
</dbReference>
<dbReference type="SUPFAM" id="SSF53067">
    <property type="entry name" value="Actin-like ATPase domain"/>
    <property type="match status" value="1"/>
</dbReference>
<dbReference type="InterPro" id="IPR049874">
    <property type="entry name" value="ROK_cs"/>
</dbReference>
<dbReference type="InterPro" id="IPR000600">
    <property type="entry name" value="ROK"/>
</dbReference>
<dbReference type="InterPro" id="IPR036390">
    <property type="entry name" value="WH_DNA-bd_sf"/>
</dbReference>
<dbReference type="InterPro" id="IPR043129">
    <property type="entry name" value="ATPase_NBD"/>
</dbReference>
<organism evidence="2 3">
    <name type="scientific">Streptomyces tsukubensis (strain DSM 42081 / NBRC 108919 / NRRL 18488 / 9993)</name>
    <dbReference type="NCBI Taxonomy" id="1114943"/>
    <lineage>
        <taxon>Bacteria</taxon>
        <taxon>Bacillati</taxon>
        <taxon>Actinomycetota</taxon>
        <taxon>Actinomycetes</taxon>
        <taxon>Kitasatosporales</taxon>
        <taxon>Streptomycetaceae</taxon>
        <taxon>Streptomyces</taxon>
    </lineage>
</organism>